<comment type="caution">
    <text evidence="15">The sequence shown here is derived from an EMBL/GenBank/DDBJ whole genome shotgun (WGS) entry which is preliminary data.</text>
</comment>
<dbReference type="Gene3D" id="1.10.225.10">
    <property type="entry name" value="Saposin-like"/>
    <property type="match status" value="1"/>
</dbReference>
<evidence type="ECO:0000256" key="5">
    <source>
        <dbReference type="ARBA" id="ARBA00022723"/>
    </source>
</evidence>
<dbReference type="InterPro" id="IPR004843">
    <property type="entry name" value="Calcineurin-like_PHP"/>
</dbReference>
<dbReference type="SUPFAM" id="SSF47862">
    <property type="entry name" value="Saposin"/>
    <property type="match status" value="1"/>
</dbReference>
<evidence type="ECO:0000256" key="4">
    <source>
        <dbReference type="ARBA" id="ARBA00022525"/>
    </source>
</evidence>
<dbReference type="InterPro" id="IPR041805">
    <property type="entry name" value="ASMase/PPN1_MPP"/>
</dbReference>
<dbReference type="InterPro" id="IPR011001">
    <property type="entry name" value="Saposin-like"/>
</dbReference>
<dbReference type="PANTHER" id="PTHR10340:SF54">
    <property type="entry name" value="SPHINGOMYELIN PHOSPHODIESTERASE 2"/>
    <property type="match status" value="1"/>
</dbReference>
<feature type="chain" id="PRO_5046662287" description="Saposin B-type domain-containing protein" evidence="13">
    <location>
        <begin position="17"/>
        <end position="491"/>
    </location>
</feature>
<evidence type="ECO:0000256" key="7">
    <source>
        <dbReference type="ARBA" id="ARBA00022801"/>
    </source>
</evidence>
<keyword evidence="5" id="KW-0479">Metal-binding</keyword>
<evidence type="ECO:0000256" key="11">
    <source>
        <dbReference type="ARBA" id="ARBA00023295"/>
    </source>
</evidence>
<evidence type="ECO:0000256" key="9">
    <source>
        <dbReference type="ARBA" id="ARBA00023157"/>
    </source>
</evidence>
<keyword evidence="7" id="KW-0378">Hydrolase</keyword>
<evidence type="ECO:0000256" key="2">
    <source>
        <dbReference type="ARBA" id="ARBA00004613"/>
    </source>
</evidence>
<feature type="signal peptide" evidence="13">
    <location>
        <begin position="1"/>
        <end position="16"/>
    </location>
</feature>
<dbReference type="InterPro" id="IPR008139">
    <property type="entry name" value="SaposinB_dom"/>
</dbReference>
<dbReference type="PANTHER" id="PTHR10340">
    <property type="entry name" value="SPHINGOMYELIN PHOSPHODIESTERASE"/>
    <property type="match status" value="1"/>
</dbReference>
<dbReference type="Pfam" id="PF00149">
    <property type="entry name" value="Metallophos"/>
    <property type="match status" value="1"/>
</dbReference>
<reference evidence="15 16" key="1">
    <citation type="submission" date="2023-08" db="EMBL/GenBank/DDBJ databases">
        <title>A Necator americanus chromosomal reference genome.</title>
        <authorList>
            <person name="Ilik V."/>
            <person name="Petrzelkova K.J."/>
            <person name="Pardy F."/>
            <person name="Fuh T."/>
            <person name="Niatou-Singa F.S."/>
            <person name="Gouil Q."/>
            <person name="Baker L."/>
            <person name="Ritchie M.E."/>
            <person name="Jex A.R."/>
            <person name="Gazzola D."/>
            <person name="Li H."/>
            <person name="Toshio Fujiwara R."/>
            <person name="Zhan B."/>
            <person name="Aroian R.V."/>
            <person name="Pafco B."/>
            <person name="Schwarz E.M."/>
        </authorList>
    </citation>
    <scope>NUCLEOTIDE SEQUENCE [LARGE SCALE GENOMIC DNA]</scope>
    <source>
        <strain evidence="15 16">Aroian</strain>
        <tissue evidence="15">Whole animal</tissue>
    </source>
</reference>
<feature type="domain" description="Saposin B-type" evidence="14">
    <location>
        <begin position="46"/>
        <end position="129"/>
    </location>
</feature>
<dbReference type="SUPFAM" id="SSF56300">
    <property type="entry name" value="Metallo-dependent phosphatases"/>
    <property type="match status" value="1"/>
</dbReference>
<keyword evidence="6 13" id="KW-0732">Signal</keyword>
<dbReference type="SMART" id="SM00741">
    <property type="entry name" value="SapB"/>
    <property type="match status" value="1"/>
</dbReference>
<evidence type="ECO:0000313" key="15">
    <source>
        <dbReference type="EMBL" id="KAK6726987.1"/>
    </source>
</evidence>
<keyword evidence="16" id="KW-1185">Reference proteome</keyword>
<dbReference type="PIRSF" id="PIRSF000948">
    <property type="entry name" value="Sphingomy_PDE"/>
    <property type="match status" value="1"/>
</dbReference>
<evidence type="ECO:0000259" key="14">
    <source>
        <dbReference type="PROSITE" id="PS50015"/>
    </source>
</evidence>
<keyword evidence="4" id="KW-0964">Secreted</keyword>
<accession>A0ABR1BNW2</accession>
<evidence type="ECO:0000256" key="13">
    <source>
        <dbReference type="SAM" id="SignalP"/>
    </source>
</evidence>
<keyword evidence="11" id="KW-0326">Glycosidase</keyword>
<evidence type="ECO:0000256" key="1">
    <source>
        <dbReference type="ARBA" id="ARBA00001947"/>
    </source>
</evidence>
<comment type="cofactor">
    <cofactor evidence="1">
        <name>Zn(2+)</name>
        <dbReference type="ChEBI" id="CHEBI:29105"/>
    </cofactor>
</comment>
<name>A0ABR1BNW2_NECAM</name>
<dbReference type="Gene3D" id="3.60.21.10">
    <property type="match status" value="1"/>
</dbReference>
<comment type="catalytic activity">
    <reaction evidence="12">
        <text>a sphingomyelin + H2O = phosphocholine + an N-acylsphing-4-enine + H(+)</text>
        <dbReference type="Rhea" id="RHEA:19253"/>
        <dbReference type="ChEBI" id="CHEBI:15377"/>
        <dbReference type="ChEBI" id="CHEBI:15378"/>
        <dbReference type="ChEBI" id="CHEBI:17636"/>
        <dbReference type="ChEBI" id="CHEBI:52639"/>
        <dbReference type="ChEBI" id="CHEBI:295975"/>
        <dbReference type="EC" id="3.1.4.12"/>
    </reaction>
    <physiologicalReaction direction="left-to-right" evidence="12">
        <dbReference type="Rhea" id="RHEA:19254"/>
    </physiologicalReaction>
</comment>
<proteinExistence type="inferred from homology"/>
<dbReference type="InterPro" id="IPR011160">
    <property type="entry name" value="Sphingomy_PDE"/>
</dbReference>
<dbReference type="Proteomes" id="UP001303046">
    <property type="component" value="Unassembled WGS sequence"/>
</dbReference>
<protein>
    <recommendedName>
        <fullName evidence="14">Saposin B-type domain-containing protein</fullName>
    </recommendedName>
</protein>
<comment type="subcellular location">
    <subcellularLocation>
        <location evidence="2">Secreted</location>
    </subcellularLocation>
</comment>
<gene>
    <name evidence="15" type="primary">Necator_chrI.g1094</name>
    <name evidence="15" type="ORF">RB195_004970</name>
</gene>
<keyword evidence="8" id="KW-0862">Zinc</keyword>
<dbReference type="CDD" id="cd00842">
    <property type="entry name" value="MPP_ASMase"/>
    <property type="match status" value="1"/>
</dbReference>
<sequence length="491" mass="56338">MRLLLLTLLGVSIILANVLPKPDRPFISKHKVIRQIKKLANEEHNRAASCDVCTIFVDTLNLLIQQNKTDTEIANFLVLLCDDLNIEQPHVCKHIVQAFTSEVVFVMERAVFTPNEICGAFIKDCGVSVFPFHVMWNISIPGNKPPVKPWPQIQDNKPTYKFLHLSDIHIDRQYAVGSEAYCELDDALGTYALCCRDYSADASSTRTKTKPIYVPAGPWGMPYACDLPYQTFEAALKQISGAHTDLDYIIITGDFEAHDSWDYSEDLTRSNIENVTNLLLRYFPKTPVYVSIGNHEGVPQDAMAPHTMPEYDQRGPQWLYSIMKKMWSNWLPTAALADVQYRASYAVYPKPGLKLISINTIYCSEFNFYLYLNQVDPDATLQWLIDELVDSEAKGDRVHLISHIPPGDHYCLKGWSFNFFEIVKRFENTIAEQFYGHTHNDHFQVYYDPNDNMRPFHFNWISPSITTFDFNNPSYRIYTVDGSYTGATYVR</sequence>
<evidence type="ECO:0000256" key="10">
    <source>
        <dbReference type="ARBA" id="ARBA00023180"/>
    </source>
</evidence>
<evidence type="ECO:0000313" key="16">
    <source>
        <dbReference type="Proteomes" id="UP001303046"/>
    </source>
</evidence>
<dbReference type="PROSITE" id="PS50015">
    <property type="entry name" value="SAP_B"/>
    <property type="match status" value="1"/>
</dbReference>
<evidence type="ECO:0000256" key="12">
    <source>
        <dbReference type="ARBA" id="ARBA00047268"/>
    </source>
</evidence>
<organism evidence="15 16">
    <name type="scientific">Necator americanus</name>
    <name type="common">Human hookworm</name>
    <dbReference type="NCBI Taxonomy" id="51031"/>
    <lineage>
        <taxon>Eukaryota</taxon>
        <taxon>Metazoa</taxon>
        <taxon>Ecdysozoa</taxon>
        <taxon>Nematoda</taxon>
        <taxon>Chromadorea</taxon>
        <taxon>Rhabditida</taxon>
        <taxon>Rhabditina</taxon>
        <taxon>Rhabditomorpha</taxon>
        <taxon>Strongyloidea</taxon>
        <taxon>Ancylostomatidae</taxon>
        <taxon>Bunostominae</taxon>
        <taxon>Necator</taxon>
    </lineage>
</organism>
<evidence type="ECO:0000256" key="6">
    <source>
        <dbReference type="ARBA" id="ARBA00022729"/>
    </source>
</evidence>
<dbReference type="InterPro" id="IPR029052">
    <property type="entry name" value="Metallo-depent_PP-like"/>
</dbReference>
<evidence type="ECO:0000256" key="8">
    <source>
        <dbReference type="ARBA" id="ARBA00022833"/>
    </source>
</evidence>
<comment type="similarity">
    <text evidence="3">Belongs to the acid sphingomyelinase family.</text>
</comment>
<dbReference type="EMBL" id="JAVFWL010000001">
    <property type="protein sequence ID" value="KAK6726987.1"/>
    <property type="molecule type" value="Genomic_DNA"/>
</dbReference>
<keyword evidence="9" id="KW-1015">Disulfide bond</keyword>
<evidence type="ECO:0000256" key="3">
    <source>
        <dbReference type="ARBA" id="ARBA00008234"/>
    </source>
</evidence>
<keyword evidence="10" id="KW-0325">Glycoprotein</keyword>